<feature type="compositionally biased region" description="Basic and acidic residues" evidence="1">
    <location>
        <begin position="48"/>
        <end position="66"/>
    </location>
</feature>
<feature type="compositionally biased region" description="Basic and acidic residues" evidence="1">
    <location>
        <begin position="658"/>
        <end position="685"/>
    </location>
</feature>
<feature type="compositionally biased region" description="Basic and acidic residues" evidence="1">
    <location>
        <begin position="763"/>
        <end position="895"/>
    </location>
</feature>
<dbReference type="Proteomes" id="UP000515164">
    <property type="component" value="Unplaced"/>
</dbReference>
<dbReference type="KEGG" id="bbif:117216430"/>
<dbReference type="GeneID" id="117216430"/>
<name>A0A6P8MYQ0_9HYME</name>
<reference evidence="3" key="1">
    <citation type="submission" date="2025-08" db="UniProtKB">
        <authorList>
            <consortium name="RefSeq"/>
        </authorList>
    </citation>
    <scope>IDENTIFICATION</scope>
    <source>
        <tissue evidence="3">Muscle</tissue>
    </source>
</reference>
<feature type="region of interest" description="Disordered" evidence="1">
    <location>
        <begin position="291"/>
        <end position="323"/>
    </location>
</feature>
<evidence type="ECO:0000313" key="3">
    <source>
        <dbReference type="RefSeq" id="XP_033319021.1"/>
    </source>
</evidence>
<protein>
    <submittedName>
        <fullName evidence="3">Titin homolog</fullName>
    </submittedName>
</protein>
<proteinExistence type="predicted"/>
<dbReference type="AlphaFoldDB" id="A0A6P8MYQ0"/>
<evidence type="ECO:0000256" key="1">
    <source>
        <dbReference type="SAM" id="MobiDB-lite"/>
    </source>
</evidence>
<evidence type="ECO:0000313" key="2">
    <source>
        <dbReference type="Proteomes" id="UP000515164"/>
    </source>
</evidence>
<gene>
    <name evidence="3" type="primary">LOC117216430</name>
</gene>
<dbReference type="RefSeq" id="XP_033319021.1">
    <property type="nucleotide sequence ID" value="XM_033463130.1"/>
</dbReference>
<feature type="compositionally biased region" description="Low complexity" evidence="1">
    <location>
        <begin position="29"/>
        <end position="41"/>
    </location>
</feature>
<feature type="region of interest" description="Disordered" evidence="1">
    <location>
        <begin position="1"/>
        <end position="66"/>
    </location>
</feature>
<feature type="region of interest" description="Disordered" evidence="1">
    <location>
        <begin position="739"/>
        <end position="895"/>
    </location>
</feature>
<organism evidence="2 3">
    <name type="scientific">Bombus bifarius</name>
    <dbReference type="NCBI Taxonomy" id="103933"/>
    <lineage>
        <taxon>Eukaryota</taxon>
        <taxon>Metazoa</taxon>
        <taxon>Ecdysozoa</taxon>
        <taxon>Arthropoda</taxon>
        <taxon>Hexapoda</taxon>
        <taxon>Insecta</taxon>
        <taxon>Pterygota</taxon>
        <taxon>Neoptera</taxon>
        <taxon>Endopterygota</taxon>
        <taxon>Hymenoptera</taxon>
        <taxon>Apocrita</taxon>
        <taxon>Aculeata</taxon>
        <taxon>Apoidea</taxon>
        <taxon>Anthophila</taxon>
        <taxon>Apidae</taxon>
        <taxon>Bombus</taxon>
        <taxon>Pyrobombus</taxon>
    </lineage>
</organism>
<feature type="compositionally biased region" description="Basic and acidic residues" evidence="1">
    <location>
        <begin position="7"/>
        <end position="19"/>
    </location>
</feature>
<accession>A0A6P8MYQ0</accession>
<feature type="region of interest" description="Disordered" evidence="1">
    <location>
        <begin position="650"/>
        <end position="697"/>
    </location>
</feature>
<feature type="compositionally biased region" description="Basic and acidic residues" evidence="1">
    <location>
        <begin position="291"/>
        <end position="308"/>
    </location>
</feature>
<sequence>MSLPEQNSEKLPKSGDRNVIDPPHGVKASVSPPFSPNVSVPRTLPATHLERQKVSHTKDRNILRTTEEDRKNKNIWKDKIKNEAKNEIKGEIEDEVKDEIKSDEKVLLDENEFCDLITCTKEKSENVDLGANGICDSMTCTKEKFQKVDKYREVDLDSNRDCICSETCDNFSETRTKHDREDKISPTKLTEIINSSIKEAMQNIVKQCKMKEEKDADKKPKEEANFDKVCYVDKEGILVKMKHEHRPRTTWNSSTIERLRKNNEQFDNRLKSNRLREKYNSARTNIRKLHEEKGKRQSKKDNAFEEVKKKKHSRSLNNVKTDNRRMTGNVNIYICSEASENIQATSKQDKSQSCTESCSETTTEQSKVSSSKLVTSIRNKRRKFQEQDSIDLLVKSEESNDDSTTYSSGPYGDSKNTLKVESCNFIDVYDNLDKDVRVSTDSILTECGCKDIDNSDTLMTIDKSDLSFEKSKFVICDKIEKPCSTIYTTKTLTDSESDGWSSKSIYSSRNTDVCVSSDAWSVEPNLNYRINDSEHCTLPIKTRESMCKYRKRDQGLIDRSNLRCSCKSRRPYSKTVNKESWMTCNCIREEEEDVCVDVKTIEKFEEPTVKEKETTNICHKPSEDLKETTTFIPCPKYSVDLQERIDKLKEEPAEDVEVMEKEKDTKELPEEEKLPTEPEKSKESEETPPDMPKFVPSRTIRPEVIVLKQLLKQPIQPKPVGIIDILPIPIMKTDILEQSTKGTVDSKPETHVPPTISKKYKLRKEYSKIEPKQPAIEEKRKLSQKKDEEILKEESAEKKLEDETLEEKGKGKAKDMRKAEKRTLEEKDDSKIKDTKTSEERELKKEDDSKIIDTKKAEERGLKKEDDRKIKDMKKAEGRELKKEDDRKIEDTKKA</sequence>
<keyword evidence="2" id="KW-1185">Reference proteome</keyword>